<proteinExistence type="predicted"/>
<comment type="caution">
    <text evidence="1">The sequence shown here is derived from an EMBL/GenBank/DDBJ whole genome shotgun (WGS) entry which is preliminary data.</text>
</comment>
<dbReference type="Proteomes" id="UP001583177">
    <property type="component" value="Unassembled WGS sequence"/>
</dbReference>
<reference evidence="1 2" key="1">
    <citation type="journal article" date="2024" name="IMA Fungus">
        <title>IMA Genome - F19 : A genome assembly and annotation guide to empower mycologists, including annotated draft genome sequences of Ceratocystis pirilliformis, Diaporthe australafricana, Fusarium ophioides, Paecilomyces lecythidis, and Sporothrix stenoceras.</title>
        <authorList>
            <person name="Aylward J."/>
            <person name="Wilson A.M."/>
            <person name="Visagie C.M."/>
            <person name="Spraker J."/>
            <person name="Barnes I."/>
            <person name="Buitendag C."/>
            <person name="Ceriani C."/>
            <person name="Del Mar Angel L."/>
            <person name="du Plessis D."/>
            <person name="Fuchs T."/>
            <person name="Gasser K."/>
            <person name="Kramer D."/>
            <person name="Li W."/>
            <person name="Munsamy K."/>
            <person name="Piso A."/>
            <person name="Price J.L."/>
            <person name="Sonnekus B."/>
            <person name="Thomas C."/>
            <person name="van der Nest A."/>
            <person name="van Dijk A."/>
            <person name="van Heerden A."/>
            <person name="van Vuuren N."/>
            <person name="Yilmaz N."/>
            <person name="Duong T.A."/>
            <person name="van der Merwe N.A."/>
            <person name="Wingfield M.J."/>
            <person name="Wingfield B.D."/>
        </authorList>
    </citation>
    <scope>NUCLEOTIDE SEQUENCE [LARGE SCALE GENOMIC DNA]</scope>
    <source>
        <strain evidence="1 2">CMW 18300</strain>
    </source>
</reference>
<dbReference type="EMBL" id="JAWRVE010000160">
    <property type="protein sequence ID" value="KAL1852434.1"/>
    <property type="molecule type" value="Genomic_DNA"/>
</dbReference>
<protein>
    <submittedName>
        <fullName evidence="1">Uncharacterized protein</fullName>
    </submittedName>
</protein>
<keyword evidence="2" id="KW-1185">Reference proteome</keyword>
<sequence length="124" mass="13406">MVQLNAEIVTAAAAAINFTQVALTPPLNWVAGSFLFPSQIIAGYHGNLSEYEAADWYAYILDACESYSACTSAEAFQGTNSGSTGGRYWFGYVYRGGATDETFYVREESSALNVIDSVAWTIAE</sequence>
<accession>A0ABR3W3T2</accession>
<name>A0ABR3W3T2_9PEZI</name>
<organism evidence="1 2">
    <name type="scientific">Diaporthe australafricana</name>
    <dbReference type="NCBI Taxonomy" id="127596"/>
    <lineage>
        <taxon>Eukaryota</taxon>
        <taxon>Fungi</taxon>
        <taxon>Dikarya</taxon>
        <taxon>Ascomycota</taxon>
        <taxon>Pezizomycotina</taxon>
        <taxon>Sordariomycetes</taxon>
        <taxon>Sordariomycetidae</taxon>
        <taxon>Diaporthales</taxon>
        <taxon>Diaporthaceae</taxon>
        <taxon>Diaporthe</taxon>
    </lineage>
</organism>
<evidence type="ECO:0000313" key="1">
    <source>
        <dbReference type="EMBL" id="KAL1852434.1"/>
    </source>
</evidence>
<gene>
    <name evidence="1" type="ORF">Daus18300_012193</name>
</gene>
<evidence type="ECO:0000313" key="2">
    <source>
        <dbReference type="Proteomes" id="UP001583177"/>
    </source>
</evidence>